<feature type="transmembrane region" description="Helical" evidence="6">
    <location>
        <begin position="304"/>
        <end position="325"/>
    </location>
</feature>
<feature type="transmembrane region" description="Helical" evidence="6">
    <location>
        <begin position="337"/>
        <end position="360"/>
    </location>
</feature>
<dbReference type="STRING" id="1524460.IX84_15995"/>
<evidence type="ECO:0000256" key="2">
    <source>
        <dbReference type="ARBA" id="ARBA00022448"/>
    </source>
</evidence>
<dbReference type="Gene3D" id="1.20.1250.20">
    <property type="entry name" value="MFS general substrate transporter like domains"/>
    <property type="match status" value="1"/>
</dbReference>
<evidence type="ECO:0000259" key="7">
    <source>
        <dbReference type="PROSITE" id="PS50850"/>
    </source>
</evidence>
<evidence type="ECO:0000256" key="1">
    <source>
        <dbReference type="ARBA" id="ARBA00004141"/>
    </source>
</evidence>
<evidence type="ECO:0000313" key="8">
    <source>
        <dbReference type="EMBL" id="KGE87157.1"/>
    </source>
</evidence>
<evidence type="ECO:0000256" key="4">
    <source>
        <dbReference type="ARBA" id="ARBA00022989"/>
    </source>
</evidence>
<feature type="transmembrane region" description="Helical" evidence="6">
    <location>
        <begin position="158"/>
        <end position="178"/>
    </location>
</feature>
<dbReference type="OrthoDB" id="9793283at2"/>
<keyword evidence="2" id="KW-0813">Transport</keyword>
<dbReference type="InterPro" id="IPR020846">
    <property type="entry name" value="MFS_dom"/>
</dbReference>
<dbReference type="InterPro" id="IPR001958">
    <property type="entry name" value="Tet-R_TetA/multi-R_MdtG-like"/>
</dbReference>
<dbReference type="Proteomes" id="UP000029736">
    <property type="component" value="Unassembled WGS sequence"/>
</dbReference>
<gene>
    <name evidence="8" type="ORF">IX84_15995</name>
</gene>
<dbReference type="SUPFAM" id="SSF103473">
    <property type="entry name" value="MFS general substrate transporter"/>
    <property type="match status" value="1"/>
</dbReference>
<feature type="transmembrane region" description="Helical" evidence="6">
    <location>
        <begin position="246"/>
        <end position="266"/>
    </location>
</feature>
<sequence length="393" mass="42335">MKQSPLLVLFVTIFIDLLGFGLIIPILPIYANELGASGMVIGLVAASFSFMQFLVAPFWGNLSDRKGRKPILLISIFITGLGYVIFAHAASLFLLFAARIIAGIGSANISTAQAYISDITPPDKRAKAFGIIGAAFGLGFIFGPPLGGFLKSNFGIEYVGYVAAALSAINLLMAYFLLSESLEEPKSAKGPLFENPLSDFRYGLKKPVVNELLIINFIFITAFSLMTVSVTLLWEEHYGLNEEQVGYTFAFLGVITAIVQGGLVGWASKTFGDRTLLVAGYVLMFFGLTSLPFVPVQYFIPLELLAIVLIALANGALTPTITSLLSKNSSEKEQGRILGLGQSVGSLGRVVGPFLGGWLYGLHYQYPYIGSGFLMILCLLLAVWLVRGRLSPG</sequence>
<comment type="subcellular location">
    <subcellularLocation>
        <location evidence="1">Membrane</location>
        <topology evidence="1">Multi-pass membrane protein</topology>
    </subcellularLocation>
</comment>
<evidence type="ECO:0000256" key="3">
    <source>
        <dbReference type="ARBA" id="ARBA00022692"/>
    </source>
</evidence>
<dbReference type="GO" id="GO:0022857">
    <property type="term" value="F:transmembrane transporter activity"/>
    <property type="evidence" value="ECO:0007669"/>
    <property type="project" value="InterPro"/>
</dbReference>
<feature type="transmembrane region" description="Helical" evidence="6">
    <location>
        <begin position="71"/>
        <end position="90"/>
    </location>
</feature>
<feature type="transmembrane region" description="Helical" evidence="6">
    <location>
        <begin position="212"/>
        <end position="234"/>
    </location>
</feature>
<dbReference type="PRINTS" id="PR01035">
    <property type="entry name" value="TCRTETA"/>
</dbReference>
<protein>
    <recommendedName>
        <fullName evidence="7">Major facilitator superfamily (MFS) profile domain-containing protein</fullName>
    </recommendedName>
</protein>
<dbReference type="CDD" id="cd17330">
    <property type="entry name" value="MFS_SLC46_TetA_like"/>
    <property type="match status" value="1"/>
</dbReference>
<dbReference type="InterPro" id="IPR036259">
    <property type="entry name" value="MFS_trans_sf"/>
</dbReference>
<dbReference type="GO" id="GO:0016020">
    <property type="term" value="C:membrane"/>
    <property type="evidence" value="ECO:0007669"/>
    <property type="project" value="UniProtKB-SubCell"/>
</dbReference>
<keyword evidence="3 6" id="KW-0812">Transmembrane</keyword>
<name>A0A098S7U0_9BACT</name>
<feature type="domain" description="Major facilitator superfamily (MFS) profile" evidence="7">
    <location>
        <begin position="5"/>
        <end position="390"/>
    </location>
</feature>
<feature type="transmembrane region" description="Helical" evidence="6">
    <location>
        <begin position="36"/>
        <end position="59"/>
    </location>
</feature>
<comment type="caution">
    <text evidence="8">The sequence shown here is derived from an EMBL/GenBank/DDBJ whole genome shotgun (WGS) entry which is preliminary data.</text>
</comment>
<feature type="transmembrane region" description="Helical" evidence="6">
    <location>
        <begin position="7"/>
        <end position="30"/>
    </location>
</feature>
<dbReference type="EMBL" id="JPOS01000038">
    <property type="protein sequence ID" value="KGE87157.1"/>
    <property type="molecule type" value="Genomic_DNA"/>
</dbReference>
<dbReference type="AlphaFoldDB" id="A0A098S7U0"/>
<keyword evidence="5 6" id="KW-0472">Membrane</keyword>
<evidence type="ECO:0000256" key="5">
    <source>
        <dbReference type="ARBA" id="ARBA00023136"/>
    </source>
</evidence>
<dbReference type="PANTHER" id="PTHR23504">
    <property type="entry name" value="MAJOR FACILITATOR SUPERFAMILY DOMAIN-CONTAINING PROTEIN 10"/>
    <property type="match status" value="1"/>
</dbReference>
<keyword evidence="9" id="KW-1185">Reference proteome</keyword>
<feature type="transmembrane region" description="Helical" evidence="6">
    <location>
        <begin position="128"/>
        <end position="146"/>
    </location>
</feature>
<reference evidence="8 9" key="1">
    <citation type="journal article" date="2014" name="Int. J. Syst. Evol. Microbiol.">
        <title>Phaeodactylibacter xiamenensis gen. nov., sp. nov., a member of the family Saprospiraceae isolated from the marine alga Phaeodactylum tricornutum.</title>
        <authorList>
            <person name="Chen Z.Jr."/>
            <person name="Lei X."/>
            <person name="Lai Q."/>
            <person name="Li Y."/>
            <person name="Zhang B."/>
            <person name="Zhang J."/>
            <person name="Zhang H."/>
            <person name="Yang L."/>
            <person name="Zheng W."/>
            <person name="Tian Y."/>
            <person name="Yu Z."/>
            <person name="Xu H.Jr."/>
            <person name="Zheng T."/>
        </authorList>
    </citation>
    <scope>NUCLEOTIDE SEQUENCE [LARGE SCALE GENOMIC DNA]</scope>
    <source>
        <strain evidence="8 9">KD52</strain>
    </source>
</reference>
<proteinExistence type="predicted"/>
<organism evidence="8 9">
    <name type="scientific">Phaeodactylibacter xiamenensis</name>
    <dbReference type="NCBI Taxonomy" id="1524460"/>
    <lineage>
        <taxon>Bacteria</taxon>
        <taxon>Pseudomonadati</taxon>
        <taxon>Bacteroidota</taxon>
        <taxon>Saprospiria</taxon>
        <taxon>Saprospirales</taxon>
        <taxon>Haliscomenobacteraceae</taxon>
        <taxon>Phaeodactylibacter</taxon>
    </lineage>
</organism>
<dbReference type="PROSITE" id="PS50850">
    <property type="entry name" value="MFS"/>
    <property type="match status" value="1"/>
</dbReference>
<feature type="transmembrane region" description="Helical" evidence="6">
    <location>
        <begin position="96"/>
        <end position="116"/>
    </location>
</feature>
<dbReference type="Pfam" id="PF07690">
    <property type="entry name" value="MFS_1"/>
    <property type="match status" value="1"/>
</dbReference>
<evidence type="ECO:0000313" key="9">
    <source>
        <dbReference type="Proteomes" id="UP000029736"/>
    </source>
</evidence>
<feature type="transmembrane region" description="Helical" evidence="6">
    <location>
        <begin position="366"/>
        <end position="386"/>
    </location>
</feature>
<feature type="transmembrane region" description="Helical" evidence="6">
    <location>
        <begin position="278"/>
        <end position="298"/>
    </location>
</feature>
<accession>A0A098S7U0</accession>
<keyword evidence="4 6" id="KW-1133">Transmembrane helix</keyword>
<dbReference type="InterPro" id="IPR011701">
    <property type="entry name" value="MFS"/>
</dbReference>
<evidence type="ECO:0000256" key="6">
    <source>
        <dbReference type="SAM" id="Phobius"/>
    </source>
</evidence>
<dbReference type="PANTHER" id="PTHR23504:SF15">
    <property type="entry name" value="MAJOR FACILITATOR SUPERFAMILY (MFS) PROFILE DOMAIN-CONTAINING PROTEIN"/>
    <property type="match status" value="1"/>
</dbReference>